<dbReference type="EMBL" id="JSVU01000004">
    <property type="protein sequence ID" value="KJJ38735.1"/>
    <property type="molecule type" value="Genomic_DNA"/>
</dbReference>
<evidence type="ECO:0000256" key="1">
    <source>
        <dbReference type="SAM" id="Phobius"/>
    </source>
</evidence>
<organism evidence="2 3">
    <name type="scientific">Aequorivita vladivostokensis</name>
    <dbReference type="NCBI Taxonomy" id="171194"/>
    <lineage>
        <taxon>Bacteria</taxon>
        <taxon>Pseudomonadati</taxon>
        <taxon>Bacteroidota</taxon>
        <taxon>Flavobacteriia</taxon>
        <taxon>Flavobacteriales</taxon>
        <taxon>Flavobacteriaceae</taxon>
        <taxon>Aequorivita</taxon>
    </lineage>
</organism>
<keyword evidence="1" id="KW-1133">Transmembrane helix</keyword>
<protein>
    <submittedName>
        <fullName evidence="2">Uncharacterized protein</fullName>
    </submittedName>
</protein>
<accession>A0ABR5DIY1</accession>
<feature type="transmembrane region" description="Helical" evidence="1">
    <location>
        <begin position="35"/>
        <end position="54"/>
    </location>
</feature>
<reference evidence="2 3" key="1">
    <citation type="submission" date="2014-10" db="EMBL/GenBank/DDBJ databases">
        <title>Genome sequencing of Vitellibacter vladivostokensis KMM 3516.</title>
        <authorList>
            <person name="Thevarajoo S."/>
            <person name="Selvaratnam C."/>
            <person name="Goh K.M."/>
            <person name="Chong C.S."/>
        </authorList>
    </citation>
    <scope>NUCLEOTIDE SEQUENCE [LARGE SCALE GENOMIC DNA]</scope>
    <source>
        <strain evidence="2 3">KMM 3516</strain>
    </source>
</reference>
<keyword evidence="1" id="KW-0472">Membrane</keyword>
<evidence type="ECO:0000313" key="2">
    <source>
        <dbReference type="EMBL" id="KJJ38735.1"/>
    </source>
</evidence>
<proteinExistence type="predicted"/>
<keyword evidence="3" id="KW-1185">Reference proteome</keyword>
<comment type="caution">
    <text evidence="2">The sequence shown here is derived from an EMBL/GenBank/DDBJ whole genome shotgun (WGS) entry which is preliminary data.</text>
</comment>
<keyword evidence="1" id="KW-0812">Transmembrane</keyword>
<feature type="transmembrane region" description="Helical" evidence="1">
    <location>
        <begin position="174"/>
        <end position="193"/>
    </location>
</feature>
<dbReference type="Proteomes" id="UP000033497">
    <property type="component" value="Unassembled WGS sequence"/>
</dbReference>
<feature type="transmembrane region" description="Helical" evidence="1">
    <location>
        <begin position="7"/>
        <end position="23"/>
    </location>
</feature>
<dbReference type="RefSeq" id="WP_045080483.1">
    <property type="nucleotide sequence ID" value="NZ_JSVU01000004.1"/>
</dbReference>
<gene>
    <name evidence="2" type="ORF">MB09_08635</name>
</gene>
<name>A0ABR5DIY1_9FLAO</name>
<sequence length="211" mass="24840">MKKENILKTLIVMTGVGLTYIKYNITEFINLRSEYFILILLTLILVFLTSTVILNKKIYKLSFFNSNLKLNAFLLQNTDTEKPNKRNFSNGKYMKAQIIMNAEIVMMAVWVFAALTISYVFGYYFKKPDAYMLSMALNKNAEWRKDLFIESLRAETGFFTLTTENSYLNGDFEFNWMAFIATFFIIIFIYFIIKKTTLYILLSEKIKPFLK</sequence>
<feature type="transmembrane region" description="Helical" evidence="1">
    <location>
        <begin position="104"/>
        <end position="125"/>
    </location>
</feature>
<evidence type="ECO:0000313" key="3">
    <source>
        <dbReference type="Proteomes" id="UP000033497"/>
    </source>
</evidence>